<comment type="caution">
    <text evidence="3">The sequence shown here is derived from an EMBL/GenBank/DDBJ whole genome shotgun (WGS) entry which is preliminary data.</text>
</comment>
<protein>
    <recommendedName>
        <fullName evidence="5">Secreted protein</fullName>
    </recommendedName>
</protein>
<feature type="compositionally biased region" description="Low complexity" evidence="1">
    <location>
        <begin position="49"/>
        <end position="60"/>
    </location>
</feature>
<evidence type="ECO:0000313" key="4">
    <source>
        <dbReference type="Proteomes" id="UP000677413"/>
    </source>
</evidence>
<sequence length="70" mass="7379">MIFIVFTAGPLLLSLVLLHCPAPSARTNARRSTVPSSDDSGQARHRCVRAGAAGAKAARSTRSRSSETGW</sequence>
<evidence type="ECO:0000256" key="2">
    <source>
        <dbReference type="SAM" id="SignalP"/>
    </source>
</evidence>
<name>A0A940Y8S4_9ACTN</name>
<proteinExistence type="predicted"/>
<dbReference type="RefSeq" id="WP_210892488.1">
    <property type="nucleotide sequence ID" value="NZ_JAGPYQ010000002.1"/>
</dbReference>
<evidence type="ECO:0008006" key="5">
    <source>
        <dbReference type="Google" id="ProtNLM"/>
    </source>
</evidence>
<feature type="chain" id="PRO_5039542137" description="Secreted protein" evidence="2">
    <location>
        <begin position="26"/>
        <end position="70"/>
    </location>
</feature>
<organism evidence="3 4">
    <name type="scientific">Streptomyces liliiviolaceus</name>
    <dbReference type="NCBI Taxonomy" id="2823109"/>
    <lineage>
        <taxon>Bacteria</taxon>
        <taxon>Bacillati</taxon>
        <taxon>Actinomycetota</taxon>
        <taxon>Actinomycetes</taxon>
        <taxon>Kitasatosporales</taxon>
        <taxon>Streptomycetaceae</taxon>
        <taxon>Streptomyces</taxon>
    </lineage>
</organism>
<evidence type="ECO:0000313" key="3">
    <source>
        <dbReference type="EMBL" id="MBQ0854670.1"/>
    </source>
</evidence>
<dbReference type="Proteomes" id="UP000677413">
    <property type="component" value="Unassembled WGS sequence"/>
</dbReference>
<gene>
    <name evidence="3" type="ORF">J8N05_41650</name>
</gene>
<dbReference type="EMBL" id="JAGPYQ010000002">
    <property type="protein sequence ID" value="MBQ0854670.1"/>
    <property type="molecule type" value="Genomic_DNA"/>
</dbReference>
<keyword evidence="2" id="KW-0732">Signal</keyword>
<feature type="signal peptide" evidence="2">
    <location>
        <begin position="1"/>
        <end position="25"/>
    </location>
</feature>
<keyword evidence="4" id="KW-1185">Reference proteome</keyword>
<evidence type="ECO:0000256" key="1">
    <source>
        <dbReference type="SAM" id="MobiDB-lite"/>
    </source>
</evidence>
<feature type="compositionally biased region" description="Polar residues" evidence="1">
    <location>
        <begin position="25"/>
        <end position="40"/>
    </location>
</feature>
<feature type="region of interest" description="Disordered" evidence="1">
    <location>
        <begin position="24"/>
        <end position="70"/>
    </location>
</feature>
<dbReference type="AlphaFoldDB" id="A0A940Y8S4"/>
<reference evidence="3 4" key="1">
    <citation type="submission" date="2021-04" db="EMBL/GenBank/DDBJ databases">
        <authorList>
            <person name="Tang X."/>
            <person name="Zhou X."/>
            <person name="Chen X."/>
            <person name="Cernava T."/>
            <person name="Zhang C."/>
        </authorList>
    </citation>
    <scope>NUCLEOTIDE SEQUENCE [LARGE SCALE GENOMIC DNA]</scope>
    <source>
        <strain evidence="3 4">BH-SS-21</strain>
    </source>
</reference>
<accession>A0A940Y8S4</accession>